<comment type="similarity">
    <text evidence="2">Belongs to the glycosyl hydrolase 51 family.</text>
</comment>
<dbReference type="Proteomes" id="UP000589520">
    <property type="component" value="Unassembled WGS sequence"/>
</dbReference>
<dbReference type="InterPro" id="IPR006311">
    <property type="entry name" value="TAT_signal"/>
</dbReference>
<dbReference type="EMBL" id="JACCCW010000001">
    <property type="protein sequence ID" value="NYF78721.1"/>
    <property type="molecule type" value="Genomic_DNA"/>
</dbReference>
<dbReference type="Pfam" id="PF06964">
    <property type="entry name" value="Alpha-L-AF_C"/>
    <property type="match status" value="1"/>
</dbReference>
<accession>A0A7Y9PF17</accession>
<dbReference type="InterPro" id="IPR013780">
    <property type="entry name" value="Glyco_hydro_b"/>
</dbReference>
<evidence type="ECO:0000259" key="9">
    <source>
        <dbReference type="SMART" id="SM00813"/>
    </source>
</evidence>
<keyword evidence="5 10" id="KW-0378">Hydrolase</keyword>
<name>A0A7Y9PF17_9BACT</name>
<keyword evidence="6" id="KW-0119">Carbohydrate metabolism</keyword>
<dbReference type="EC" id="3.2.1.55" evidence="4"/>
<proteinExistence type="inferred from homology"/>
<dbReference type="GO" id="GO:0000272">
    <property type="term" value="P:polysaccharide catabolic process"/>
    <property type="evidence" value="ECO:0007669"/>
    <property type="project" value="TreeGrafter"/>
</dbReference>
<evidence type="ECO:0000256" key="7">
    <source>
        <dbReference type="ARBA" id="ARBA00023295"/>
    </source>
</evidence>
<reference evidence="10 11" key="1">
    <citation type="submission" date="2020-07" db="EMBL/GenBank/DDBJ databases">
        <title>Genomic Encyclopedia of Type Strains, Phase IV (KMG-V): Genome sequencing to study the core and pangenomes of soil and plant-associated prokaryotes.</title>
        <authorList>
            <person name="Whitman W."/>
        </authorList>
    </citation>
    <scope>NUCLEOTIDE SEQUENCE [LARGE SCALE GENOMIC DNA]</scope>
    <source>
        <strain evidence="10 11">X4EP2</strain>
    </source>
</reference>
<dbReference type="SMART" id="SM00813">
    <property type="entry name" value="Alpha-L-AF_C"/>
    <property type="match status" value="1"/>
</dbReference>
<dbReference type="InterPro" id="IPR055235">
    <property type="entry name" value="ASD1_cat"/>
</dbReference>
<evidence type="ECO:0000256" key="5">
    <source>
        <dbReference type="ARBA" id="ARBA00022801"/>
    </source>
</evidence>
<dbReference type="PANTHER" id="PTHR43576:SF2">
    <property type="entry name" value="INTRACELLULAR EXO-ALPHA-L-ARABINOFURANOSIDASE 2"/>
    <property type="match status" value="1"/>
</dbReference>
<dbReference type="RefSeq" id="WP_179488382.1">
    <property type="nucleotide sequence ID" value="NZ_JACCCW010000001.1"/>
</dbReference>
<evidence type="ECO:0000256" key="2">
    <source>
        <dbReference type="ARBA" id="ARBA00007186"/>
    </source>
</evidence>
<dbReference type="Pfam" id="PF22848">
    <property type="entry name" value="ASD1_dom"/>
    <property type="match status" value="1"/>
</dbReference>
<evidence type="ECO:0000313" key="10">
    <source>
        <dbReference type="EMBL" id="NYF78721.1"/>
    </source>
</evidence>
<keyword evidence="7 10" id="KW-0326">Glycosidase</keyword>
<dbReference type="AlphaFoldDB" id="A0A7Y9PF17"/>
<dbReference type="Gene3D" id="3.20.20.80">
    <property type="entry name" value="Glycosidases"/>
    <property type="match status" value="1"/>
</dbReference>
<dbReference type="GO" id="GO:0046373">
    <property type="term" value="P:L-arabinose metabolic process"/>
    <property type="evidence" value="ECO:0007669"/>
    <property type="project" value="InterPro"/>
</dbReference>
<comment type="caution">
    <text evidence="10">The sequence shown here is derived from an EMBL/GenBank/DDBJ whole genome shotgun (WGS) entry which is preliminary data.</text>
</comment>
<evidence type="ECO:0000256" key="6">
    <source>
        <dbReference type="ARBA" id="ARBA00023277"/>
    </source>
</evidence>
<protein>
    <recommendedName>
        <fullName evidence="4">non-reducing end alpha-L-arabinofuranosidase</fullName>
        <ecNumber evidence="4">3.2.1.55</ecNumber>
    </recommendedName>
</protein>
<dbReference type="SUPFAM" id="SSF51445">
    <property type="entry name" value="(Trans)glycosidases"/>
    <property type="match status" value="1"/>
</dbReference>
<evidence type="ECO:0000256" key="8">
    <source>
        <dbReference type="SAM" id="MobiDB-lite"/>
    </source>
</evidence>
<organism evidence="10 11">
    <name type="scientific">Granulicella arctica</name>
    <dbReference type="NCBI Taxonomy" id="940613"/>
    <lineage>
        <taxon>Bacteria</taxon>
        <taxon>Pseudomonadati</taxon>
        <taxon>Acidobacteriota</taxon>
        <taxon>Terriglobia</taxon>
        <taxon>Terriglobales</taxon>
        <taxon>Acidobacteriaceae</taxon>
        <taxon>Granulicella</taxon>
    </lineage>
</organism>
<evidence type="ECO:0000256" key="3">
    <source>
        <dbReference type="ARBA" id="ARBA00011165"/>
    </source>
</evidence>
<dbReference type="InterPro" id="IPR017853">
    <property type="entry name" value="GH"/>
</dbReference>
<gene>
    <name evidence="10" type="ORF">HDF17_001008</name>
</gene>
<sequence>MPSSRRHFLETTSLAATSLALSGKRLLAQAATQVDARIDILPSEPIGTIAPEIYSHFIEHLGGVIYDGVWVGEKSKIPNVNGIRKAFIDAMKAVQAPVLRWPGGCFAESYDWRDGIGPAAKRPQRSAFWDQEDTNRYGTHEFMETCRAIGCQPYLAANLRALPARDFYQWVEYCNAPADSGNTLANERAANGDKQPFDVQFWGVGNESWGCGGNQTAEEYGEAWRRFTTWYPRYGSEPPAGAEPSNRKDLKLIACGPNGDDVAWTRGIMRSITAGHLPYGLSVHYYTSGDAKLFAHGDALQFDDAHYYDLLTRSSFMENVITDHWAALGEVDTQHKVKLVVDEWGAWYGKSTELKGVPSGPQYNLSQQSTMRDALLTGITLDIFQRHADKMAMANVAQSINCIHSLMLAREDKFTVTPAFHVFQMYLPHRNAQSLRVEFAAPSITNTLATLSPVGGASAVGSTAPVPRLAGLSGSASIKDKTVTLTVVNPHLDQPLTTEIALHGMTIASVKGTVLVGQNIHDHNDFDHPNAVHPTAAATGTPSGGRLTHTFPAASVTSLELTLA</sequence>
<dbReference type="PANTHER" id="PTHR43576">
    <property type="entry name" value="ALPHA-L-ARABINOFURANOSIDASE C-RELATED"/>
    <property type="match status" value="1"/>
</dbReference>
<feature type="domain" description="Alpha-L-arabinofuranosidase C-terminal" evidence="9">
    <location>
        <begin position="342"/>
        <end position="555"/>
    </location>
</feature>
<comment type="subunit">
    <text evidence="3">Homohexamer; trimer of dimers.</text>
</comment>
<dbReference type="InterPro" id="IPR010720">
    <property type="entry name" value="Alpha-L-AF_C"/>
</dbReference>
<dbReference type="GO" id="GO:0046556">
    <property type="term" value="F:alpha-L-arabinofuranosidase activity"/>
    <property type="evidence" value="ECO:0007669"/>
    <property type="project" value="UniProtKB-EC"/>
</dbReference>
<evidence type="ECO:0000256" key="4">
    <source>
        <dbReference type="ARBA" id="ARBA00012670"/>
    </source>
</evidence>
<evidence type="ECO:0000256" key="1">
    <source>
        <dbReference type="ARBA" id="ARBA00001462"/>
    </source>
</evidence>
<keyword evidence="11" id="KW-1185">Reference proteome</keyword>
<dbReference type="Gene3D" id="2.60.40.1180">
    <property type="entry name" value="Golgi alpha-mannosidase II"/>
    <property type="match status" value="1"/>
</dbReference>
<dbReference type="SUPFAM" id="SSF51011">
    <property type="entry name" value="Glycosyl hydrolase domain"/>
    <property type="match status" value="1"/>
</dbReference>
<comment type="catalytic activity">
    <reaction evidence="1">
        <text>Hydrolysis of terminal non-reducing alpha-L-arabinofuranoside residues in alpha-L-arabinosides.</text>
        <dbReference type="EC" id="3.2.1.55"/>
    </reaction>
</comment>
<feature type="region of interest" description="Disordered" evidence="8">
    <location>
        <begin position="526"/>
        <end position="546"/>
    </location>
</feature>
<dbReference type="PROSITE" id="PS51318">
    <property type="entry name" value="TAT"/>
    <property type="match status" value="1"/>
</dbReference>
<evidence type="ECO:0000313" key="11">
    <source>
        <dbReference type="Proteomes" id="UP000589520"/>
    </source>
</evidence>